<keyword evidence="2" id="KW-1185">Reference proteome</keyword>
<name>A0A1G4BKL4_9PEZI</name>
<sequence length="235" mass="25550">MSAPTLCIAPALPCLALPFSSRTHRHSTFTSSSAHFCPHQGWRPVALLVPPVQTSVSLLLPLPCPSTRPGTHPHHARPAPSLPLPSLYPHFPLLHRFLLQSPEPQFPSYIHPHDSDPLLIRPSKGVEYSRSSQITCAPSSFNPGCKTHMVSTKRLSPPHRPGSLVAARYPLVARALSFSAVLLYLTYPALPQTHFSLTTSVRCALFNNDPRSKISVGLSNRSLSSLAIGNLSSDL</sequence>
<dbReference type="Proteomes" id="UP000176998">
    <property type="component" value="Unassembled WGS sequence"/>
</dbReference>
<gene>
    <name evidence="1" type="ORF">CORC01_02724</name>
</gene>
<dbReference type="AlphaFoldDB" id="A0A1G4BKL4"/>
<evidence type="ECO:0000313" key="2">
    <source>
        <dbReference type="Proteomes" id="UP000176998"/>
    </source>
</evidence>
<accession>A0A1G4BKL4</accession>
<dbReference type="GeneID" id="34555884"/>
<protein>
    <submittedName>
        <fullName evidence="1">Uncharacterized protein</fullName>
    </submittedName>
</protein>
<dbReference type="RefSeq" id="XP_022478988.1">
    <property type="nucleotide sequence ID" value="XM_022614374.1"/>
</dbReference>
<dbReference type="EMBL" id="MJBS01000016">
    <property type="protein sequence ID" value="OHF01846.1"/>
    <property type="molecule type" value="Genomic_DNA"/>
</dbReference>
<comment type="caution">
    <text evidence="1">The sequence shown here is derived from an EMBL/GenBank/DDBJ whole genome shotgun (WGS) entry which is preliminary data.</text>
</comment>
<reference evidence="1 2" key="1">
    <citation type="submission" date="2016-09" db="EMBL/GenBank/DDBJ databases">
        <authorList>
            <person name="Capua I."/>
            <person name="De Benedictis P."/>
            <person name="Joannis T."/>
            <person name="Lombin L.H."/>
            <person name="Cattoli G."/>
        </authorList>
    </citation>
    <scope>NUCLEOTIDE SEQUENCE [LARGE SCALE GENOMIC DNA]</scope>
    <source>
        <strain evidence="1 2">IMI 309357</strain>
    </source>
</reference>
<organism evidence="1 2">
    <name type="scientific">Colletotrichum orchidophilum</name>
    <dbReference type="NCBI Taxonomy" id="1209926"/>
    <lineage>
        <taxon>Eukaryota</taxon>
        <taxon>Fungi</taxon>
        <taxon>Dikarya</taxon>
        <taxon>Ascomycota</taxon>
        <taxon>Pezizomycotina</taxon>
        <taxon>Sordariomycetes</taxon>
        <taxon>Hypocreomycetidae</taxon>
        <taxon>Glomerellales</taxon>
        <taxon>Glomerellaceae</taxon>
        <taxon>Colletotrichum</taxon>
    </lineage>
</organism>
<evidence type="ECO:0000313" key="1">
    <source>
        <dbReference type="EMBL" id="OHF01846.1"/>
    </source>
</evidence>
<proteinExistence type="predicted"/>